<dbReference type="PANTHER" id="PTHR31371:SF20">
    <property type="entry name" value="OS12G0146500 PROTEIN"/>
    <property type="match status" value="1"/>
</dbReference>
<accession>A0A2P6Q4R7</accession>
<dbReference type="GO" id="GO:0045927">
    <property type="term" value="P:positive regulation of growth"/>
    <property type="evidence" value="ECO:0007669"/>
    <property type="project" value="InterPro"/>
</dbReference>
<dbReference type="STRING" id="74649.A0A2P6Q4R7"/>
<evidence type="ECO:0000313" key="2">
    <source>
        <dbReference type="EMBL" id="PRQ29181.1"/>
    </source>
</evidence>
<evidence type="ECO:0000313" key="3">
    <source>
        <dbReference type="Proteomes" id="UP000238479"/>
    </source>
</evidence>
<dbReference type="PANTHER" id="PTHR31371">
    <property type="entry name" value="BNAC09G50660D PROTEIN"/>
    <property type="match status" value="1"/>
</dbReference>
<comment type="caution">
    <text evidence="2">The sequence shown here is derived from an EMBL/GenBank/DDBJ whole genome shotgun (WGS) entry which is preliminary data.</text>
</comment>
<name>A0A2P6Q4R7_ROSCH</name>
<dbReference type="Proteomes" id="UP000238479">
    <property type="component" value="Chromosome 5"/>
</dbReference>
<organism evidence="2 3">
    <name type="scientific">Rosa chinensis</name>
    <name type="common">China rose</name>
    <dbReference type="NCBI Taxonomy" id="74649"/>
    <lineage>
        <taxon>Eukaryota</taxon>
        <taxon>Viridiplantae</taxon>
        <taxon>Streptophyta</taxon>
        <taxon>Embryophyta</taxon>
        <taxon>Tracheophyta</taxon>
        <taxon>Spermatophyta</taxon>
        <taxon>Magnoliopsida</taxon>
        <taxon>eudicotyledons</taxon>
        <taxon>Gunneridae</taxon>
        <taxon>Pentapetalae</taxon>
        <taxon>rosids</taxon>
        <taxon>fabids</taxon>
        <taxon>Rosales</taxon>
        <taxon>Rosaceae</taxon>
        <taxon>Rosoideae</taxon>
        <taxon>Rosoideae incertae sedis</taxon>
        <taxon>Rosa</taxon>
    </lineage>
</organism>
<proteinExistence type="predicted"/>
<sequence length="219" mass="25220">MQMWLSIEIEKSVQFPSLMVFYRDNLYKMLPATVRNALRKRLEPHNSKSSTSSVYDEGVSGEWNEAVSGILEWLEPLSHNMISWKPKNRHMLLVQTLYFANQQKTEATITELLVGLHYMWKFRYHVLSIPKQLLSPQISGLQKDQDPDGESNTAAVAKQVSTSIVNLLIYVEEMKFGDISICQKNITKTYFYIQICLQDYMQSTNLSPNDVSVLCISQT</sequence>
<feature type="domain" description="DUF668" evidence="1">
    <location>
        <begin position="9"/>
        <end position="82"/>
    </location>
</feature>
<dbReference type="InterPro" id="IPR007700">
    <property type="entry name" value="DUF668"/>
</dbReference>
<dbReference type="Gramene" id="PRQ29181">
    <property type="protein sequence ID" value="PRQ29181"/>
    <property type="gene ID" value="RchiOBHm_Chr5g0011101"/>
</dbReference>
<reference evidence="2 3" key="1">
    <citation type="journal article" date="2018" name="Nat. Genet.">
        <title>The Rosa genome provides new insights in the design of modern roses.</title>
        <authorList>
            <person name="Bendahmane M."/>
        </authorList>
    </citation>
    <scope>NUCLEOTIDE SEQUENCE [LARGE SCALE GENOMIC DNA]</scope>
    <source>
        <strain evidence="3">cv. Old Blush</strain>
    </source>
</reference>
<gene>
    <name evidence="2" type="ORF">RchiOBHm_Chr5g0011101</name>
</gene>
<keyword evidence="3" id="KW-1185">Reference proteome</keyword>
<dbReference type="EMBL" id="PDCK01000043">
    <property type="protein sequence ID" value="PRQ29181.1"/>
    <property type="molecule type" value="Genomic_DNA"/>
</dbReference>
<evidence type="ECO:0000259" key="1">
    <source>
        <dbReference type="Pfam" id="PF05003"/>
    </source>
</evidence>
<protein>
    <recommendedName>
        <fullName evidence="1">DUF668 domain-containing protein</fullName>
    </recommendedName>
</protein>
<dbReference type="AlphaFoldDB" id="A0A2P6Q4R7"/>
<dbReference type="Pfam" id="PF05003">
    <property type="entry name" value="DUF668"/>
    <property type="match status" value="1"/>
</dbReference>